<dbReference type="RefSeq" id="XP_029760285.1">
    <property type="nucleotide sequence ID" value="XM_029907837.1"/>
</dbReference>
<reference evidence="3 4" key="1">
    <citation type="journal article" date="2014" name="BMC Genomics">
        <title>Genome sequencing of four Aureobasidium pullulans varieties: biotechnological potential, stress tolerance, and description of new species.</title>
        <authorList>
            <person name="Gostin Ar C."/>
            <person name="Ohm R.A."/>
            <person name="Kogej T."/>
            <person name="Sonjak S."/>
            <person name="Turk M."/>
            <person name="Zajc J."/>
            <person name="Zalar P."/>
            <person name="Grube M."/>
            <person name="Sun H."/>
            <person name="Han J."/>
            <person name="Sharma A."/>
            <person name="Chiniquy J."/>
            <person name="Ngan C.Y."/>
            <person name="Lipzen A."/>
            <person name="Barry K."/>
            <person name="Grigoriev I.V."/>
            <person name="Gunde-Cimerman N."/>
        </authorList>
    </citation>
    <scope>NUCLEOTIDE SEQUENCE [LARGE SCALE GENOMIC DNA]</scope>
    <source>
        <strain evidence="3 4">EXF-150</strain>
    </source>
</reference>
<evidence type="ECO:0000256" key="1">
    <source>
        <dbReference type="SAM" id="MobiDB-lite"/>
    </source>
</evidence>
<keyword evidence="2" id="KW-1133">Transmembrane helix</keyword>
<sequence length="172" mass="19521">MFIQVKYISGVRPASSSFRLLIPVNHSSSSKSTRFFYASATLSGLARDSRRRTSIPRNNTNPRTKTQQSDIMKIVQDQHNISQTQFKILKVQETDHQTTLEIMKMQHNNYHTMMEITGKMEQIVHNIILTKEDVQISDKIAFSAGFGCGLLVCLAIWISPFGGKDKDEDAEK</sequence>
<protein>
    <submittedName>
        <fullName evidence="3">Uncharacterized protein</fullName>
    </submittedName>
</protein>
<dbReference type="EMBL" id="KL584983">
    <property type="protein sequence ID" value="KEQ84098.1"/>
    <property type="molecule type" value="Genomic_DNA"/>
</dbReference>
<feature type="compositionally biased region" description="Polar residues" evidence="1">
    <location>
        <begin position="55"/>
        <end position="67"/>
    </location>
</feature>
<dbReference type="AlphaFoldDB" id="A0A074XFB2"/>
<feature type="transmembrane region" description="Helical" evidence="2">
    <location>
        <begin position="140"/>
        <end position="158"/>
    </location>
</feature>
<accession>A0A074XFB2</accession>
<gene>
    <name evidence="3" type="ORF">M438DRAFT_365905</name>
</gene>
<dbReference type="OrthoDB" id="3876637at2759"/>
<keyword evidence="2" id="KW-0812">Transmembrane</keyword>
<name>A0A074XFB2_AURPU</name>
<dbReference type="GeneID" id="40750143"/>
<evidence type="ECO:0000256" key="2">
    <source>
        <dbReference type="SAM" id="Phobius"/>
    </source>
</evidence>
<keyword evidence="2" id="KW-0472">Membrane</keyword>
<dbReference type="HOGENOM" id="CLU_134513_0_0_1"/>
<evidence type="ECO:0000313" key="4">
    <source>
        <dbReference type="Proteomes" id="UP000030706"/>
    </source>
</evidence>
<keyword evidence="4" id="KW-1185">Reference proteome</keyword>
<evidence type="ECO:0000313" key="3">
    <source>
        <dbReference type="EMBL" id="KEQ84098.1"/>
    </source>
</evidence>
<dbReference type="Proteomes" id="UP000030706">
    <property type="component" value="Unassembled WGS sequence"/>
</dbReference>
<feature type="region of interest" description="Disordered" evidence="1">
    <location>
        <begin position="47"/>
        <end position="67"/>
    </location>
</feature>
<organism evidence="3 4">
    <name type="scientific">Aureobasidium pullulans EXF-150</name>
    <dbReference type="NCBI Taxonomy" id="1043002"/>
    <lineage>
        <taxon>Eukaryota</taxon>
        <taxon>Fungi</taxon>
        <taxon>Dikarya</taxon>
        <taxon>Ascomycota</taxon>
        <taxon>Pezizomycotina</taxon>
        <taxon>Dothideomycetes</taxon>
        <taxon>Dothideomycetidae</taxon>
        <taxon>Dothideales</taxon>
        <taxon>Saccotheciaceae</taxon>
        <taxon>Aureobasidium</taxon>
    </lineage>
</organism>
<proteinExistence type="predicted"/>